<sequence length="161" mass="16968">MRTSAAGSSCRRRPSTALPHGRNRGFTLIELLVVVAIIAIASAGVSFALRDSGATQLEREAQRLAALLESGRAQSRSTGVPVLWSPTDGGFRFDGVPAELLPQRWLADTTQVRGSVTLQLGPEPIIGRQEVVLESTAVPGRSLRVATDGLRPFAIAPGDGS</sequence>
<keyword evidence="1" id="KW-0812">Transmembrane</keyword>
<proteinExistence type="predicted"/>
<keyword evidence="3" id="KW-1185">Reference proteome</keyword>
<dbReference type="InterPro" id="IPR045584">
    <property type="entry name" value="Pilin-like"/>
</dbReference>
<dbReference type="Proteomes" id="UP000521868">
    <property type="component" value="Unassembled WGS sequence"/>
</dbReference>
<evidence type="ECO:0000256" key="1">
    <source>
        <dbReference type="SAM" id="Phobius"/>
    </source>
</evidence>
<dbReference type="RefSeq" id="WP_168108941.1">
    <property type="nucleotide sequence ID" value="NZ_VTOX01000007.1"/>
</dbReference>
<evidence type="ECO:0000313" key="3">
    <source>
        <dbReference type="Proteomes" id="UP000521868"/>
    </source>
</evidence>
<accession>A0A7X6DIK2</accession>
<gene>
    <name evidence="2" type="primary">gspH</name>
    <name evidence="2" type="ORF">RAMLITH_18495</name>
</gene>
<evidence type="ECO:0000313" key="2">
    <source>
        <dbReference type="EMBL" id="NKE67816.1"/>
    </source>
</evidence>
<dbReference type="NCBIfam" id="TIGR02532">
    <property type="entry name" value="IV_pilin_GFxxxE"/>
    <property type="match status" value="1"/>
</dbReference>
<comment type="caution">
    <text evidence="2">The sequence shown here is derived from an EMBL/GenBank/DDBJ whole genome shotgun (WGS) entry which is preliminary data.</text>
</comment>
<dbReference type="AlphaFoldDB" id="A0A7X6DIK2"/>
<feature type="transmembrane region" description="Helical" evidence="1">
    <location>
        <begin position="28"/>
        <end position="49"/>
    </location>
</feature>
<dbReference type="Pfam" id="PF07963">
    <property type="entry name" value="N_methyl"/>
    <property type="match status" value="1"/>
</dbReference>
<dbReference type="SUPFAM" id="SSF54523">
    <property type="entry name" value="Pili subunits"/>
    <property type="match status" value="1"/>
</dbReference>
<reference evidence="2 3" key="1">
    <citation type="journal article" date="2020" name="Nature">
        <title>Bacterial chemolithoautotrophy via manganese oxidation.</title>
        <authorList>
            <person name="Yu H."/>
            <person name="Leadbetter J.R."/>
        </authorList>
    </citation>
    <scope>NUCLEOTIDE SEQUENCE [LARGE SCALE GENOMIC DNA]</scope>
    <source>
        <strain evidence="2 3">RBP-1</strain>
    </source>
</reference>
<dbReference type="InterPro" id="IPR012902">
    <property type="entry name" value="N_methyl_site"/>
</dbReference>
<dbReference type="Gene3D" id="3.30.700.10">
    <property type="entry name" value="Glycoprotein, Type 4 Pilin"/>
    <property type="match status" value="1"/>
</dbReference>
<keyword evidence="1" id="KW-1133">Transmembrane helix</keyword>
<dbReference type="EMBL" id="VTOX01000007">
    <property type="protein sequence ID" value="NKE67816.1"/>
    <property type="molecule type" value="Genomic_DNA"/>
</dbReference>
<protein>
    <submittedName>
        <fullName evidence="2">Type II secretion system protein GspH</fullName>
    </submittedName>
</protein>
<organism evidence="2 3">
    <name type="scientific">Ramlibacter lithotrophicus</name>
    <dbReference type="NCBI Taxonomy" id="2606681"/>
    <lineage>
        <taxon>Bacteria</taxon>
        <taxon>Pseudomonadati</taxon>
        <taxon>Pseudomonadota</taxon>
        <taxon>Betaproteobacteria</taxon>
        <taxon>Burkholderiales</taxon>
        <taxon>Comamonadaceae</taxon>
        <taxon>Ramlibacter</taxon>
    </lineage>
</organism>
<name>A0A7X6DIK2_9BURK</name>
<keyword evidence="1" id="KW-0472">Membrane</keyword>
<dbReference type="PROSITE" id="PS00409">
    <property type="entry name" value="PROKAR_NTER_METHYL"/>
    <property type="match status" value="1"/>
</dbReference>